<name>A0A2I0U0F6_LIMLA</name>
<evidence type="ECO:0008006" key="3">
    <source>
        <dbReference type="Google" id="ProtNLM"/>
    </source>
</evidence>
<gene>
    <name evidence="1" type="ORF">llap_10121</name>
</gene>
<reference evidence="2" key="1">
    <citation type="submission" date="2017-11" db="EMBL/GenBank/DDBJ databases">
        <authorList>
            <person name="Lima N.C."/>
            <person name="Parody-Merino A.M."/>
            <person name="Battley P.F."/>
            <person name="Fidler A.E."/>
            <person name="Prosdocimi F."/>
        </authorList>
    </citation>
    <scope>NUCLEOTIDE SEQUENCE [LARGE SCALE GENOMIC DNA]</scope>
</reference>
<dbReference type="PANTHER" id="PTHR33332">
    <property type="entry name" value="REVERSE TRANSCRIPTASE DOMAIN-CONTAINING PROTEIN"/>
    <property type="match status" value="1"/>
</dbReference>
<evidence type="ECO:0000313" key="1">
    <source>
        <dbReference type="EMBL" id="PKU39566.1"/>
    </source>
</evidence>
<dbReference type="Proteomes" id="UP000233556">
    <property type="component" value="Unassembled WGS sequence"/>
</dbReference>
<dbReference type="OrthoDB" id="416454at2759"/>
<protein>
    <recommendedName>
        <fullName evidence="3">Rna-directed dna polymerase from mobile element jockey-like</fullName>
    </recommendedName>
</protein>
<organism evidence="1 2">
    <name type="scientific">Limosa lapponica baueri</name>
    <dbReference type="NCBI Taxonomy" id="1758121"/>
    <lineage>
        <taxon>Eukaryota</taxon>
        <taxon>Metazoa</taxon>
        <taxon>Chordata</taxon>
        <taxon>Craniata</taxon>
        <taxon>Vertebrata</taxon>
        <taxon>Euteleostomi</taxon>
        <taxon>Archelosauria</taxon>
        <taxon>Archosauria</taxon>
        <taxon>Dinosauria</taxon>
        <taxon>Saurischia</taxon>
        <taxon>Theropoda</taxon>
        <taxon>Coelurosauria</taxon>
        <taxon>Aves</taxon>
        <taxon>Neognathae</taxon>
        <taxon>Neoaves</taxon>
        <taxon>Charadriiformes</taxon>
        <taxon>Scolopacidae</taxon>
        <taxon>Limosa</taxon>
    </lineage>
</organism>
<dbReference type="AlphaFoldDB" id="A0A2I0U0F6"/>
<keyword evidence="2" id="KW-1185">Reference proteome</keyword>
<sequence>MNKDLLDKLKTKKKAYRGWKQGQVDWEEYRETVQVARNQIRQDKTQIELNLARDKDNKKNSYRYVRDKGKTREDVGPLWKETGGLVTQDMEKAEILNGFFALVFTGKGSNHTAQVTEGKNRDSENEELPTVGEDQIMDLILLESLLRHMEDKEVTGGSQHGFTKGKSHLTNLVAFYNGPAALVDKARATDILYLGLCKVFDTVLLDILVSKLETHGFDGRTTWWIRNWLAGHMGCCRQQLDVKVEASDE</sequence>
<dbReference type="EMBL" id="KZ506454">
    <property type="protein sequence ID" value="PKU39566.1"/>
    <property type="molecule type" value="Genomic_DNA"/>
</dbReference>
<proteinExistence type="predicted"/>
<evidence type="ECO:0000313" key="2">
    <source>
        <dbReference type="Proteomes" id="UP000233556"/>
    </source>
</evidence>
<accession>A0A2I0U0F6</accession>
<reference evidence="2" key="2">
    <citation type="submission" date="2017-12" db="EMBL/GenBank/DDBJ databases">
        <title>Genome sequence of the Bar-tailed Godwit (Limosa lapponica baueri).</title>
        <authorList>
            <person name="Lima N.C.B."/>
            <person name="Parody-Merino A.M."/>
            <person name="Battley P.F."/>
            <person name="Fidler A.E."/>
            <person name="Prosdocimi F."/>
        </authorList>
    </citation>
    <scope>NUCLEOTIDE SEQUENCE [LARGE SCALE GENOMIC DNA]</scope>
</reference>